<protein>
    <submittedName>
        <fullName evidence="2">Type VI secretion system protein TssA</fullName>
    </submittedName>
</protein>
<organism evidence="2 3">
    <name type="scientific">Colwellia maritima</name>
    <dbReference type="NCBI Taxonomy" id="2912588"/>
    <lineage>
        <taxon>Bacteria</taxon>
        <taxon>Pseudomonadati</taxon>
        <taxon>Pseudomonadota</taxon>
        <taxon>Gammaproteobacteria</taxon>
        <taxon>Alteromonadales</taxon>
        <taxon>Colwelliaceae</taxon>
        <taxon>Colwellia</taxon>
    </lineage>
</organism>
<keyword evidence="3" id="KW-1185">Reference proteome</keyword>
<accession>A0ABS9X2B8</accession>
<reference evidence="2" key="1">
    <citation type="submission" date="2022-01" db="EMBL/GenBank/DDBJ databases">
        <title>Colwellia maritima, isolated from seawater.</title>
        <authorList>
            <person name="Kristyanto S."/>
            <person name="Jung J."/>
            <person name="Jeon C.O."/>
        </authorList>
    </citation>
    <scope>NUCLEOTIDE SEQUENCE</scope>
    <source>
        <strain evidence="2">MSW7</strain>
    </source>
</reference>
<comment type="caution">
    <text evidence="2">The sequence shown here is derived from an EMBL/GenBank/DDBJ whole genome shotgun (WGS) entry which is preliminary data.</text>
</comment>
<evidence type="ECO:0000313" key="3">
    <source>
        <dbReference type="Proteomes" id="UP001139646"/>
    </source>
</evidence>
<dbReference type="InterPro" id="IPR017740">
    <property type="entry name" value="TssA-like"/>
</dbReference>
<dbReference type="RefSeq" id="WP_242286776.1">
    <property type="nucleotide sequence ID" value="NZ_JAKKSL010000002.1"/>
</dbReference>
<evidence type="ECO:0000259" key="1">
    <source>
        <dbReference type="Pfam" id="PF06812"/>
    </source>
</evidence>
<dbReference type="EMBL" id="JAKKSL010000002">
    <property type="protein sequence ID" value="MCI2284335.1"/>
    <property type="molecule type" value="Genomic_DNA"/>
</dbReference>
<dbReference type="PANTHER" id="PTHR37951:SF1">
    <property type="entry name" value="TYPE VI SECRETION SYSTEM COMPONENT TSSA1"/>
    <property type="match status" value="1"/>
</dbReference>
<proteinExistence type="predicted"/>
<sequence length="370" mass="41261">MSVQILSIEDLIQPIDADVETGSNPRDDISPTSTYYFLKDIRNTARAKERKALVNEENLLSIATEWRPILEQVPDVLQNQSKDLEFVAWLIEALCRLQGFKGLALGFTLAAELIERYWDNLYPTPDPNDLSERLAPLIGLNGIESEGSLVQPIKAILIIEGQSEGPFSTWQYEQALEVDRLDKEKQIKKFESGSVSLEDVDIAIKETPDSFFIQLNADIEESISAFNRLSNVMDAAMGGEPQPTSYINSAIQACSLCVKQLAEKVLKKAADTKAAEQTDNALENEDTPVAEQGVNQQINSREKAIHNLGVIADFFRKTEPHSPMSYAIEQVIRRSDLSLPELLQELIQDGEARNGFFKLSGIKTESESET</sequence>
<name>A0ABS9X2B8_9GAMM</name>
<feature type="domain" description="ImpA N-terminal" evidence="1">
    <location>
        <begin position="13"/>
        <end position="141"/>
    </location>
</feature>
<dbReference type="InterPro" id="IPR010657">
    <property type="entry name" value="ImpA_N"/>
</dbReference>
<dbReference type="PANTHER" id="PTHR37951">
    <property type="entry name" value="CYTOPLASMIC PROTEIN-RELATED"/>
    <property type="match status" value="1"/>
</dbReference>
<dbReference type="NCBIfam" id="TIGR03363">
    <property type="entry name" value="VI_chp_8"/>
    <property type="match status" value="1"/>
</dbReference>
<evidence type="ECO:0000313" key="2">
    <source>
        <dbReference type="EMBL" id="MCI2284335.1"/>
    </source>
</evidence>
<dbReference type="Proteomes" id="UP001139646">
    <property type="component" value="Unassembled WGS sequence"/>
</dbReference>
<gene>
    <name evidence="2" type="primary">tssA</name>
    <name evidence="2" type="ORF">L3081_14260</name>
</gene>
<dbReference type="Pfam" id="PF06812">
    <property type="entry name" value="ImpA_N"/>
    <property type="match status" value="1"/>
</dbReference>